<feature type="region of interest" description="Disordered" evidence="1">
    <location>
        <begin position="409"/>
        <end position="428"/>
    </location>
</feature>
<organism evidence="2 3">
    <name type="scientific">Thamnidium elegans</name>
    <dbReference type="NCBI Taxonomy" id="101142"/>
    <lineage>
        <taxon>Eukaryota</taxon>
        <taxon>Fungi</taxon>
        <taxon>Fungi incertae sedis</taxon>
        <taxon>Mucoromycota</taxon>
        <taxon>Mucoromycotina</taxon>
        <taxon>Mucoromycetes</taxon>
        <taxon>Mucorales</taxon>
        <taxon>Mucorineae</taxon>
        <taxon>Mucoraceae</taxon>
        <taxon>Thamnidium</taxon>
    </lineage>
</organism>
<proteinExistence type="predicted"/>
<comment type="caution">
    <text evidence="2">The sequence shown here is derived from an EMBL/GenBank/DDBJ whole genome shotgun (WGS) entry which is preliminary data.</text>
</comment>
<dbReference type="PANTHER" id="PTHR35617">
    <property type="entry name" value="PHAGE_INTEGRASE DOMAIN-CONTAINING PROTEIN"/>
    <property type="match status" value="1"/>
</dbReference>
<evidence type="ECO:0000256" key="1">
    <source>
        <dbReference type="SAM" id="MobiDB-lite"/>
    </source>
</evidence>
<name>A0A8H7SR21_9FUNG</name>
<reference evidence="2" key="1">
    <citation type="submission" date="2021-01" db="EMBL/GenBank/DDBJ databases">
        <title>Metabolic potential, ecology and presence of endohyphal bacteria is reflected in genomic diversity of Mucoromycotina.</title>
        <authorList>
            <person name="Muszewska A."/>
            <person name="Okrasinska A."/>
            <person name="Steczkiewicz K."/>
            <person name="Drgas O."/>
            <person name="Orlowska M."/>
            <person name="Perlinska-Lenart U."/>
            <person name="Aleksandrzak-Piekarczyk T."/>
            <person name="Szatraj K."/>
            <person name="Zielenkiewicz U."/>
            <person name="Pilsyk S."/>
            <person name="Malc E."/>
            <person name="Mieczkowski P."/>
            <person name="Kruszewska J.S."/>
            <person name="Biernat P."/>
            <person name="Pawlowska J."/>
        </authorList>
    </citation>
    <scope>NUCLEOTIDE SEQUENCE</scope>
    <source>
        <strain evidence="2">WA0000018081</strain>
    </source>
</reference>
<dbReference type="SUPFAM" id="SSF47823">
    <property type="entry name" value="lambda integrase-like, N-terminal domain"/>
    <property type="match status" value="1"/>
</dbReference>
<gene>
    <name evidence="2" type="ORF">INT48_005822</name>
</gene>
<keyword evidence="3" id="KW-1185">Reference proteome</keyword>
<dbReference type="Proteomes" id="UP000613177">
    <property type="component" value="Unassembled WGS sequence"/>
</dbReference>
<evidence type="ECO:0000313" key="2">
    <source>
        <dbReference type="EMBL" id="KAG2234670.1"/>
    </source>
</evidence>
<dbReference type="EMBL" id="JAEPRE010000048">
    <property type="protein sequence ID" value="KAG2234670.1"/>
    <property type="molecule type" value="Genomic_DNA"/>
</dbReference>
<dbReference type="AlphaFoldDB" id="A0A8H7SR21"/>
<sequence length="739" mass="83822">MDSTQASQKNQPDQNEQLVAVQQRILDLEQIVLSQASAQLPPEPESRTPIELMDEGETLSALHSLSIRPSYTWSPSEFLSEVLSLDSPLFPTTMLTDDERRKTIDTYPSIDNLNYQPPDTIPMASRKMNKYQTKQDMSLKRLQYMLSGVFRPLDVLGLEISRDATNDNVQRYLLMLKDCRTLLLNVSAQINDMRNNIAFQAINPSFTSTNSANNHTFTMSTENGLCRRQQQWMGMQHTAETQQTTNHIWTLDASGSTNVDQLERIESSVPSFENFPSSQEHADPNQNGQYNLYGIHKQAERNPFPTANGIGHQTLEVVPSTRNNNHIKPRCWNQQYDSGLRISTSLSEKQLDDRPVHISTPTTTSGTKRRRYVCRQDDETTSKVRILATGPGQLVYRRLYHPVESISSTLPEPALEPNQSMPPEDNPVEVNSSNNDHPMVAQCVMVPNHTVHECDSAANNATIGDCSPVPNSDLANDKQFLEACRLELIRTKYQNSELNDNAQTIFINNPLEDNPTNMSYKPGQLLFLKWCIKKQISQQFFTPTNVINFLSDMRVNRSYAISTLQLFRSAVTHFHHNPRSLQEDENINSFITTLLRKAPPTRLHRSTINLQPTIDYLSALSSSDISLSKLQSKLAFILGITFSPSLRLTTYSSFLGITRLLRLSTMEQRVSLRSIASSLALQSGIPKDDIVTMGNWSSSTIFEQHYRREHLSHFDFTNILITKDDADIEDDIFFDANEE</sequence>
<dbReference type="PANTHER" id="PTHR35617:SF3">
    <property type="entry name" value="CORE-BINDING (CB) DOMAIN-CONTAINING PROTEIN"/>
    <property type="match status" value="1"/>
</dbReference>
<protein>
    <submittedName>
        <fullName evidence="2">Uncharacterized protein</fullName>
    </submittedName>
</protein>
<evidence type="ECO:0000313" key="3">
    <source>
        <dbReference type="Proteomes" id="UP000613177"/>
    </source>
</evidence>
<accession>A0A8H7SR21</accession>